<evidence type="ECO:0000313" key="2">
    <source>
        <dbReference type="Proteomes" id="UP001152320"/>
    </source>
</evidence>
<dbReference type="OrthoDB" id="10051404at2759"/>
<dbReference type="Proteomes" id="UP001152320">
    <property type="component" value="Chromosome 7"/>
</dbReference>
<reference evidence="1" key="1">
    <citation type="submission" date="2021-10" db="EMBL/GenBank/DDBJ databases">
        <title>Tropical sea cucumber genome reveals ecological adaptation and Cuvierian tubules defense mechanism.</title>
        <authorList>
            <person name="Chen T."/>
        </authorList>
    </citation>
    <scope>NUCLEOTIDE SEQUENCE</scope>
    <source>
        <strain evidence="1">Nanhai2018</strain>
        <tissue evidence="1">Muscle</tissue>
    </source>
</reference>
<dbReference type="SUPFAM" id="SSF53098">
    <property type="entry name" value="Ribonuclease H-like"/>
    <property type="match status" value="1"/>
</dbReference>
<evidence type="ECO:0008006" key="3">
    <source>
        <dbReference type="Google" id="ProtNLM"/>
    </source>
</evidence>
<evidence type="ECO:0000313" key="1">
    <source>
        <dbReference type="EMBL" id="KAJ8038366.1"/>
    </source>
</evidence>
<proteinExistence type="predicted"/>
<comment type="caution">
    <text evidence="1">The sequence shown here is derived from an EMBL/GenBank/DDBJ whole genome shotgun (WGS) entry which is preliminary data.</text>
</comment>
<keyword evidence="2" id="KW-1185">Reference proteome</keyword>
<organism evidence="1 2">
    <name type="scientific">Holothuria leucospilota</name>
    <name type="common">Black long sea cucumber</name>
    <name type="synonym">Mertensiothuria leucospilota</name>
    <dbReference type="NCBI Taxonomy" id="206669"/>
    <lineage>
        <taxon>Eukaryota</taxon>
        <taxon>Metazoa</taxon>
        <taxon>Echinodermata</taxon>
        <taxon>Eleutherozoa</taxon>
        <taxon>Echinozoa</taxon>
        <taxon>Holothuroidea</taxon>
        <taxon>Aspidochirotacea</taxon>
        <taxon>Aspidochirotida</taxon>
        <taxon>Holothuriidae</taxon>
        <taxon>Holothuria</taxon>
    </lineage>
</organism>
<dbReference type="EMBL" id="JAIZAY010000007">
    <property type="protein sequence ID" value="KAJ8038366.1"/>
    <property type="molecule type" value="Genomic_DNA"/>
</dbReference>
<accession>A0A9Q1C474</accession>
<dbReference type="PANTHER" id="PTHR46880:SF9">
    <property type="entry name" value="ZINC FINGER PROTEIN 862"/>
    <property type="match status" value="1"/>
</dbReference>
<gene>
    <name evidence="1" type="ORF">HOLleu_15764</name>
</gene>
<sequence>MTGHKTGAVQRIRERVARPWLVGVHCSGHKLELAYKDMVKQKIPLYDKLESLLLNIYYFYRNSNLNRALLKESFATLNQKVILPTRVGGTRWIGHLKLAIDNILSGYEALLQHFDQLQNPDGPSFGTEKACKAKNFHKILSTKDAWLMLHFLQDALSILTSVSTKFQDQQATIAEIIEEIEMAIVNLKKLQTSDGPNLRKARQMPPNSLTGNTTSFDSARVQFIEQLLVALRKRFTEFPGGDTDKILRHSSVINLKTFPKTKEEAKDYGDKEIASLVDFFKPGLDAAGVKSDEYAERGFSRLKTTKTDWRSNLSDSHLSDLLVILIESPEVTEYNPDAAVDHWFQAAKRRGFHSSGCEKHQDLKRKIYDDDDDDYDDTAASLAEDHDAYSNLFKV</sequence>
<name>A0A9Q1C474_HOLLE</name>
<dbReference type="InterPro" id="IPR012337">
    <property type="entry name" value="RNaseH-like_sf"/>
</dbReference>
<dbReference type="PANTHER" id="PTHR46880">
    <property type="entry name" value="RAS-ASSOCIATING DOMAIN-CONTAINING PROTEIN"/>
    <property type="match status" value="1"/>
</dbReference>
<protein>
    <recommendedName>
        <fullName evidence="3">Zinc finger MYM-type 1-like</fullName>
    </recommendedName>
</protein>
<dbReference type="AlphaFoldDB" id="A0A9Q1C474"/>